<reference evidence="6" key="1">
    <citation type="submission" date="2020-06" db="EMBL/GenBank/DDBJ databases">
        <title>WGS assembly of Ceratodon purpureus strain R40.</title>
        <authorList>
            <person name="Carey S.B."/>
            <person name="Jenkins J."/>
            <person name="Shu S."/>
            <person name="Lovell J.T."/>
            <person name="Sreedasyam A."/>
            <person name="Maumus F."/>
            <person name="Tiley G.P."/>
            <person name="Fernandez-Pozo N."/>
            <person name="Barry K."/>
            <person name="Chen C."/>
            <person name="Wang M."/>
            <person name="Lipzen A."/>
            <person name="Daum C."/>
            <person name="Saski C.A."/>
            <person name="Payton A.C."/>
            <person name="Mcbreen J.C."/>
            <person name="Conrad R.E."/>
            <person name="Kollar L.M."/>
            <person name="Olsson S."/>
            <person name="Huttunen S."/>
            <person name="Landis J.B."/>
            <person name="Wickett N.J."/>
            <person name="Johnson M.G."/>
            <person name="Rensing S.A."/>
            <person name="Grimwood J."/>
            <person name="Schmutz J."/>
            <person name="Mcdaniel S.F."/>
        </authorList>
    </citation>
    <scope>NUCLEOTIDE SEQUENCE</scope>
    <source>
        <strain evidence="6">R40</strain>
    </source>
</reference>
<keyword evidence="5" id="KW-0378">Hydrolase</keyword>
<dbReference type="EC" id="3.4.16.-" evidence="5"/>
<evidence type="ECO:0000313" key="6">
    <source>
        <dbReference type="EMBL" id="KAG0585932.1"/>
    </source>
</evidence>
<dbReference type="PROSITE" id="PS00131">
    <property type="entry name" value="CARBOXYPEPT_SER_SER"/>
    <property type="match status" value="1"/>
</dbReference>
<evidence type="ECO:0000256" key="5">
    <source>
        <dbReference type="RuleBase" id="RU361156"/>
    </source>
</evidence>
<keyword evidence="5" id="KW-0121">Carboxypeptidase</keyword>
<name>A0A8T0IS04_CERPU</name>
<keyword evidence="7" id="KW-1185">Reference proteome</keyword>
<organism evidence="6 7">
    <name type="scientific">Ceratodon purpureus</name>
    <name type="common">Fire moss</name>
    <name type="synonym">Dicranum purpureum</name>
    <dbReference type="NCBI Taxonomy" id="3225"/>
    <lineage>
        <taxon>Eukaryota</taxon>
        <taxon>Viridiplantae</taxon>
        <taxon>Streptophyta</taxon>
        <taxon>Embryophyta</taxon>
        <taxon>Bryophyta</taxon>
        <taxon>Bryophytina</taxon>
        <taxon>Bryopsida</taxon>
        <taxon>Dicranidae</taxon>
        <taxon>Pseudoditrichales</taxon>
        <taxon>Ditrichaceae</taxon>
        <taxon>Ceratodon</taxon>
    </lineage>
</organism>
<dbReference type="EMBL" id="CM026422">
    <property type="protein sequence ID" value="KAG0585932.1"/>
    <property type="molecule type" value="Genomic_DNA"/>
</dbReference>
<dbReference type="Gene3D" id="3.40.50.1820">
    <property type="entry name" value="alpha/beta hydrolase"/>
    <property type="match status" value="1"/>
</dbReference>
<dbReference type="SUPFAM" id="SSF53474">
    <property type="entry name" value="alpha/beta-Hydrolases"/>
    <property type="match status" value="1"/>
</dbReference>
<dbReference type="FunFam" id="3.40.50.1820:FF:000211">
    <property type="entry name" value="Carboxypeptidase"/>
    <property type="match status" value="1"/>
</dbReference>
<dbReference type="InterPro" id="IPR001563">
    <property type="entry name" value="Peptidase_S10"/>
</dbReference>
<protein>
    <recommendedName>
        <fullName evidence="5">Carboxypeptidase</fullName>
        <ecNumber evidence="5">3.4.16.-</ecNumber>
    </recommendedName>
</protein>
<evidence type="ECO:0000313" key="7">
    <source>
        <dbReference type="Proteomes" id="UP000822688"/>
    </source>
</evidence>
<keyword evidence="2 5" id="KW-0732">Signal</keyword>
<evidence type="ECO:0000256" key="3">
    <source>
        <dbReference type="ARBA" id="ARBA00023157"/>
    </source>
</evidence>
<dbReference type="GO" id="GO:0004185">
    <property type="term" value="F:serine-type carboxypeptidase activity"/>
    <property type="evidence" value="ECO:0007669"/>
    <property type="project" value="UniProtKB-UniRule"/>
</dbReference>
<gene>
    <name evidence="6" type="ORF">KC19_2G050000</name>
</gene>
<dbReference type="InterPro" id="IPR029058">
    <property type="entry name" value="AB_hydrolase_fold"/>
</dbReference>
<dbReference type="GO" id="GO:0006508">
    <property type="term" value="P:proteolysis"/>
    <property type="evidence" value="ECO:0007669"/>
    <property type="project" value="UniProtKB-KW"/>
</dbReference>
<dbReference type="InterPro" id="IPR033124">
    <property type="entry name" value="Ser_caboxypep_his_AS"/>
</dbReference>
<proteinExistence type="inferred from homology"/>
<dbReference type="PANTHER" id="PTHR11802">
    <property type="entry name" value="SERINE PROTEASE FAMILY S10 SERINE CARBOXYPEPTIDASE"/>
    <property type="match status" value="1"/>
</dbReference>
<keyword evidence="4" id="KW-0325">Glycoprotein</keyword>
<dbReference type="PRINTS" id="PR00724">
    <property type="entry name" value="CRBOXYPTASEC"/>
</dbReference>
<dbReference type="FunFam" id="3.40.50.11320:FF:000002">
    <property type="entry name" value="Carboxypeptidase"/>
    <property type="match status" value="1"/>
</dbReference>
<dbReference type="Proteomes" id="UP000822688">
    <property type="component" value="Chromosome 2"/>
</dbReference>
<dbReference type="PROSITE" id="PS00560">
    <property type="entry name" value="CARBOXYPEPT_SER_HIS"/>
    <property type="match status" value="1"/>
</dbReference>
<comment type="caution">
    <text evidence="6">The sequence shown here is derived from an EMBL/GenBank/DDBJ whole genome shotgun (WGS) entry which is preliminary data.</text>
</comment>
<feature type="signal peptide" evidence="5">
    <location>
        <begin position="1"/>
        <end position="29"/>
    </location>
</feature>
<evidence type="ECO:0000256" key="2">
    <source>
        <dbReference type="ARBA" id="ARBA00022729"/>
    </source>
</evidence>
<dbReference type="InterPro" id="IPR018202">
    <property type="entry name" value="Ser_caboxypep_ser_AS"/>
</dbReference>
<comment type="similarity">
    <text evidence="1 5">Belongs to the peptidase S10 family.</text>
</comment>
<keyword evidence="3" id="KW-1015">Disulfide bond</keyword>
<accession>A0A8T0IS04</accession>
<dbReference type="Pfam" id="PF00450">
    <property type="entry name" value="Peptidase_S10"/>
    <property type="match status" value="1"/>
</dbReference>
<keyword evidence="5" id="KW-0645">Protease</keyword>
<dbReference type="PANTHER" id="PTHR11802:SF489">
    <property type="entry name" value="CARBOXYPEPTIDASE"/>
    <property type="match status" value="1"/>
</dbReference>
<dbReference type="AlphaFoldDB" id="A0A8T0IS04"/>
<evidence type="ECO:0000256" key="1">
    <source>
        <dbReference type="ARBA" id="ARBA00009431"/>
    </source>
</evidence>
<feature type="chain" id="PRO_5035969164" description="Carboxypeptidase" evidence="5">
    <location>
        <begin position="30"/>
        <end position="469"/>
    </location>
</feature>
<sequence length="469" mass="52272">MKKMRMCSWVVACSLVMVVMSLERGRVQAADPEHRLLRLPGQPPVRFNQYAGYVTVNKEKGRALFYWLVEADHKKAATMPVSFWFNGGPGCSSIGAGAMSELGPFFNKNEGTGLVRNKHAWNKASNIVFVDSPAGVGYSYSNTSSDYNYLDDELTAVDALAFMVGWFSKFPEYQKNDVYILGESYAGHYAPNLAQKILLHNEKTPGQSNINLKGFLIGNPWTDSYYDNKGAVDFWYHHSLISDETYNEIQKSCDYRVEPAVGFSTSAACRNAANHASNLEMAEIDAYNIYAGNCNAGSIVNDSTASTKTRPSFFLGLKDSNFCGPDTTTPYLNLPEVKAALHARPGINWTECSLIINSQYSVTSVVQSMLPVYRYLLTKGLKIWIYSGDIDGVVPTTGTRYWLRELDLTVEVPWYPWNHSTQVGGWTQVYKGLTFVTVRDAGHMVPADKPSQALQVFRRFLAGKPLPSF</sequence>
<evidence type="ECO:0000256" key="4">
    <source>
        <dbReference type="ARBA" id="ARBA00023180"/>
    </source>
</evidence>